<dbReference type="Proteomes" id="UP000580839">
    <property type="component" value="Unassembled WGS sequence"/>
</dbReference>
<feature type="non-terminal residue" evidence="2">
    <location>
        <position position="238"/>
    </location>
</feature>
<evidence type="ECO:0008006" key="4">
    <source>
        <dbReference type="Google" id="ProtNLM"/>
    </source>
</evidence>
<dbReference type="AlphaFoldDB" id="A0A849SNN1"/>
<organism evidence="2 3">
    <name type="scientific">Eiseniibacteriota bacterium</name>
    <dbReference type="NCBI Taxonomy" id="2212470"/>
    <lineage>
        <taxon>Bacteria</taxon>
        <taxon>Candidatus Eiseniibacteriota</taxon>
    </lineage>
</organism>
<comment type="caution">
    <text evidence="2">The sequence shown here is derived from an EMBL/GenBank/DDBJ whole genome shotgun (WGS) entry which is preliminary data.</text>
</comment>
<protein>
    <recommendedName>
        <fullName evidence="4">HupE/UreJ family protein</fullName>
    </recommendedName>
</protein>
<feature type="signal peptide" evidence="1">
    <location>
        <begin position="1"/>
        <end position="27"/>
    </location>
</feature>
<keyword evidence="1" id="KW-0732">Signal</keyword>
<reference evidence="2 3" key="1">
    <citation type="submission" date="2020-04" db="EMBL/GenBank/DDBJ databases">
        <title>Metagenomic profiling of ammonia- and methane-oxidizing microorganisms in a Dutch drinking water treatment plant.</title>
        <authorList>
            <person name="Poghosyan L."/>
            <person name="Leucker S."/>
        </authorList>
    </citation>
    <scope>NUCLEOTIDE SEQUENCE [LARGE SCALE GENOMIC DNA]</scope>
    <source>
        <strain evidence="2">S-RSF-IL-03</strain>
    </source>
</reference>
<dbReference type="EMBL" id="JABFRW010000100">
    <property type="protein sequence ID" value="NOT34214.1"/>
    <property type="molecule type" value="Genomic_DNA"/>
</dbReference>
<evidence type="ECO:0000313" key="3">
    <source>
        <dbReference type="Proteomes" id="UP000580839"/>
    </source>
</evidence>
<name>A0A849SNN1_UNCEI</name>
<gene>
    <name evidence="2" type="ORF">HOP12_08610</name>
</gene>
<proteinExistence type="predicted"/>
<accession>A0A849SNN1</accession>
<evidence type="ECO:0000313" key="2">
    <source>
        <dbReference type="EMBL" id="NOT34214.1"/>
    </source>
</evidence>
<evidence type="ECO:0000256" key="1">
    <source>
        <dbReference type="SAM" id="SignalP"/>
    </source>
</evidence>
<feature type="chain" id="PRO_5032729050" description="HupE/UreJ family protein" evidence="1">
    <location>
        <begin position="28"/>
        <end position="238"/>
    </location>
</feature>
<sequence length="238" mass="26318">MIRAAMRSLLLAVAAVVCVATSAAAHGAGTSQVTLRLDGARIEGEWEIHLRDARWALGRDTTQVGEGALRDLRAHEPELRALLMRTLALAGDSLACPLELTAAPLEWLPRFEEVRFHLIARCPNEPTRLRIGNEWMFDLDPTHRAYFSVVDARATSVGVLRATLRSVTFTVRQFHFGQIASEFLLDGVRHLWLRLDYVLFLLALLMPTVLIREGGAWRPRPGIAAAVRVAAPLLAAFA</sequence>